<reference evidence="5" key="1">
    <citation type="submission" date="2023-06" db="EMBL/GenBank/DDBJ databases">
        <title>Egi l300058.</title>
        <authorList>
            <person name="Gao L."/>
            <person name="Fang B.-Z."/>
            <person name="Li W.-J."/>
        </authorList>
    </citation>
    <scope>NUCLEOTIDE SEQUENCE</scope>
    <source>
        <strain evidence="5">EGI L300058</strain>
    </source>
</reference>
<dbReference type="PANTHER" id="PTHR45947">
    <property type="entry name" value="SULFOQUINOVOSYL TRANSFERASE SQD2"/>
    <property type="match status" value="1"/>
</dbReference>
<comment type="caution">
    <text evidence="5">The sequence shown here is derived from an EMBL/GenBank/DDBJ whole genome shotgun (WGS) entry which is preliminary data.</text>
</comment>
<feature type="domain" description="Glycosyltransferase subfamily 4-like N-terminal" evidence="4">
    <location>
        <begin position="8"/>
        <end position="176"/>
    </location>
</feature>
<evidence type="ECO:0000313" key="6">
    <source>
        <dbReference type="Proteomes" id="UP001172708"/>
    </source>
</evidence>
<dbReference type="Proteomes" id="UP001172708">
    <property type="component" value="Unassembled WGS sequence"/>
</dbReference>
<dbReference type="Pfam" id="PF13692">
    <property type="entry name" value="Glyco_trans_1_4"/>
    <property type="match status" value="1"/>
</dbReference>
<gene>
    <name evidence="5" type="ORF">QQX02_12565</name>
</gene>
<evidence type="ECO:0000256" key="2">
    <source>
        <dbReference type="ARBA" id="ARBA00022676"/>
    </source>
</evidence>
<keyword evidence="6" id="KW-1185">Reference proteome</keyword>
<proteinExistence type="predicted"/>
<evidence type="ECO:0000256" key="3">
    <source>
        <dbReference type="ARBA" id="ARBA00022679"/>
    </source>
</evidence>
<organism evidence="5 6">
    <name type="scientific">Demequina muriae</name>
    <dbReference type="NCBI Taxonomy" id="3051664"/>
    <lineage>
        <taxon>Bacteria</taxon>
        <taxon>Bacillati</taxon>
        <taxon>Actinomycetota</taxon>
        <taxon>Actinomycetes</taxon>
        <taxon>Micrococcales</taxon>
        <taxon>Demequinaceae</taxon>
        <taxon>Demequina</taxon>
    </lineage>
</organism>
<sequence>MTHTAELGGAELALLRLVAALEPGEFDVHVVTWSHGDLVDRLETDGIPVTVIAGRGIQKVTRTDAGRVSATRSLPATVGVARQLRRVLRSLDPDLVVANSLKAAVVVGLVAGMARQPWVWHLHDRLAPDYLPAPVARAMGMLAARGPRGIVANSEATAATLPLRAQERTVVAYPGLAPALAQRERVLPAAPVVGLVGRISPTKGQLEFIQAAHQVRRRHPDARFVIVGTAMFADAPYEQEVRQAAGDTVEMVGWTDDPAGTIAGLSVLVHASPTPEPFGQVVAEAVALGVAVVGTEAGGVPEIMVPQRDDRDRSHSSRGPHGVLVAPGDVSALAGAVSALLDDPRRLIIDPDARAEAADRLSIARTAGVVAQAWRRHST</sequence>
<evidence type="ECO:0000259" key="4">
    <source>
        <dbReference type="Pfam" id="PF13439"/>
    </source>
</evidence>
<dbReference type="InterPro" id="IPR050194">
    <property type="entry name" value="Glycosyltransferase_grp1"/>
</dbReference>
<name>A0ABT8GJZ3_9MICO</name>
<dbReference type="SUPFAM" id="SSF53756">
    <property type="entry name" value="UDP-Glycosyltransferase/glycogen phosphorylase"/>
    <property type="match status" value="1"/>
</dbReference>
<dbReference type="CDD" id="cd03801">
    <property type="entry name" value="GT4_PimA-like"/>
    <property type="match status" value="1"/>
</dbReference>
<protein>
    <recommendedName>
        <fullName evidence="1">D-inositol 3-phosphate glycosyltransferase</fullName>
    </recommendedName>
</protein>
<keyword evidence="3 5" id="KW-0808">Transferase</keyword>
<evidence type="ECO:0000313" key="5">
    <source>
        <dbReference type="EMBL" id="MDN4481755.1"/>
    </source>
</evidence>
<dbReference type="PANTHER" id="PTHR45947:SF3">
    <property type="entry name" value="SULFOQUINOVOSYL TRANSFERASE SQD2"/>
    <property type="match status" value="1"/>
</dbReference>
<dbReference type="GO" id="GO:0016757">
    <property type="term" value="F:glycosyltransferase activity"/>
    <property type="evidence" value="ECO:0007669"/>
    <property type="project" value="UniProtKB-KW"/>
</dbReference>
<accession>A0ABT8GJZ3</accession>
<dbReference type="EMBL" id="JAUHQA010000001">
    <property type="protein sequence ID" value="MDN4481755.1"/>
    <property type="molecule type" value="Genomic_DNA"/>
</dbReference>
<dbReference type="InterPro" id="IPR028098">
    <property type="entry name" value="Glyco_trans_4-like_N"/>
</dbReference>
<dbReference type="Gene3D" id="3.40.50.2000">
    <property type="entry name" value="Glycogen Phosphorylase B"/>
    <property type="match status" value="2"/>
</dbReference>
<dbReference type="Pfam" id="PF13439">
    <property type="entry name" value="Glyco_transf_4"/>
    <property type="match status" value="1"/>
</dbReference>
<keyword evidence="2 5" id="KW-0328">Glycosyltransferase</keyword>
<evidence type="ECO:0000256" key="1">
    <source>
        <dbReference type="ARBA" id="ARBA00021292"/>
    </source>
</evidence>